<dbReference type="EMBL" id="SRXT01000003">
    <property type="protein sequence ID" value="TGX54124.1"/>
    <property type="molecule type" value="Genomic_DNA"/>
</dbReference>
<name>A0A4S1XCF8_9SPHN</name>
<reference evidence="1 2" key="1">
    <citation type="submission" date="2019-04" db="EMBL/GenBank/DDBJ databases">
        <title>Sphingomonas psychrotolerans sp. nov., isolated from soil in the Tianshan Mountains, Xinjiang, China.</title>
        <authorList>
            <person name="Luo Y."/>
            <person name="Sheng H."/>
        </authorList>
    </citation>
    <scope>NUCLEOTIDE SEQUENCE [LARGE SCALE GENOMIC DNA]</scope>
    <source>
        <strain evidence="1 2">ZFGT-11</strain>
    </source>
</reference>
<evidence type="ECO:0000313" key="2">
    <source>
        <dbReference type="Proteomes" id="UP000306147"/>
    </source>
</evidence>
<protein>
    <recommendedName>
        <fullName evidence="3">Baseplate protein J-like domain-containing protein</fullName>
    </recommendedName>
</protein>
<accession>A0A4S1XCF8</accession>
<keyword evidence="2" id="KW-1185">Reference proteome</keyword>
<gene>
    <name evidence="1" type="ORF">E5A73_08360</name>
</gene>
<proteinExistence type="predicted"/>
<dbReference type="OrthoDB" id="9762853at2"/>
<comment type="caution">
    <text evidence="1">The sequence shown here is derived from an EMBL/GenBank/DDBJ whole genome shotgun (WGS) entry which is preliminary data.</text>
</comment>
<dbReference type="AlphaFoldDB" id="A0A4S1XCF8"/>
<dbReference type="RefSeq" id="WP_135963363.1">
    <property type="nucleotide sequence ID" value="NZ_SRXT01000003.1"/>
</dbReference>
<organism evidence="1 2">
    <name type="scientific">Sphingomonas gei</name>
    <dbReference type="NCBI Taxonomy" id="1395960"/>
    <lineage>
        <taxon>Bacteria</taxon>
        <taxon>Pseudomonadati</taxon>
        <taxon>Pseudomonadota</taxon>
        <taxon>Alphaproteobacteria</taxon>
        <taxon>Sphingomonadales</taxon>
        <taxon>Sphingomonadaceae</taxon>
        <taxon>Sphingomonas</taxon>
    </lineage>
</organism>
<dbReference type="Proteomes" id="UP000306147">
    <property type="component" value="Unassembled WGS sequence"/>
</dbReference>
<sequence length="1133" mass="120660">MSAPRARLITRWARQAGRAPLAFLSENARLDARGLPELLTDIARSAADIPFHDDAGEVDGNWRRILLADPSFVLALLVTAEIESHAEPVDRVLEEARRGGSPRENEVLLTRLVEACLCFADDLDAWLAPADLGGVLRGQSIRRLAEEVIERVLGPQLQRLVDHVAAIEEVELSQRFRHERWDVAMRPWRRAMLEGEARGVAEAVERAWADRMLSELADAVEGFVEEMRALGRRAADAFEASLRTGDHSAHPALTIAFARIFGHVRELLNRIPEQWIDYYQHVLLHAVPAEARPDRLLLALVPKPGGRPALPQGTLVPAGKDKGGKPIVFATDTTLAVTGSMLREARLWLPDATIVRFEAGPDGSLGEPGFGIAASVPGDAFAAHAMFATPLLALRGGTRRITLELDLDGKDAATGGRIEVSVSTATGWLAVPFADAAFDAGTLRVDFVLPSDLPELAACLDGADAPPSPALRLTLHGGRMDARIRDARLSLAVKDVPDIHVRTPSGPASVTAAAPFGTPPVPGGWLRIDHPALAGPPLDRLVLRLDWAGLPPGDGGFASYYQGYVVDARGALFDWPPFDNSTFTATLTAPVPGWDASHRLPLFAPASLGSAPPVAAASPPDIFGTDFEPAPALTPERGPLAPGSWFAAAAMPDVGSKLPDHICVTLGGPIYGFGHSLHAANVQYATEAIARGEAPLPRPGFFRRLLRAILGFPARILRNVEGLERVEADAPPPAIVLLPNPPFQPLLSRIALDYARTIEAQDLTFHHAETFETATALPLRGAMLFPAPPQGLTLDLCFDGVRARDVLALLVQLAGTGVGHRPSWSYRAATGWQPLPPDALLADETHGFAATGVLRIDVPEDMARPFSLRLRFGAADAPPAIVAILPDAVSATRLVDGSETAMAPIPAGTVARLPGLAGVIQPVDSAGGRPPEAPAMLRARTAERTRHRARAASAWDVERLVLSEFPDIAQVRVLGEGDPARETMASEITVIVIPALGAGAWPRPTAAPQLRAAIADRIAGLASPFARIAVVDPVYVGVDVTACLVLDRFDLEPIQTALIALLTPGAEPSMDLDDAADADHVRAAIARFLRAQPEVRSIQRVDVTLAGPDTGWRVPIAGEIALTSVAASATASW</sequence>
<evidence type="ECO:0008006" key="3">
    <source>
        <dbReference type="Google" id="ProtNLM"/>
    </source>
</evidence>
<evidence type="ECO:0000313" key="1">
    <source>
        <dbReference type="EMBL" id="TGX54124.1"/>
    </source>
</evidence>